<dbReference type="EMBL" id="CAAALY010268902">
    <property type="protein sequence ID" value="VEL41346.1"/>
    <property type="molecule type" value="Genomic_DNA"/>
</dbReference>
<proteinExistence type="predicted"/>
<sequence>MLLRLVKHTDDADYDAGETSGNVPRLRSDFGNDYAYNGLRT</sequence>
<keyword evidence="2" id="KW-1185">Reference proteome</keyword>
<gene>
    <name evidence="1" type="ORF">PXEA_LOCUS34786</name>
</gene>
<name>A0A3S5CV76_9PLAT</name>
<dbReference type="Proteomes" id="UP000784294">
    <property type="component" value="Unassembled WGS sequence"/>
</dbReference>
<feature type="non-terminal residue" evidence="1">
    <location>
        <position position="41"/>
    </location>
</feature>
<organism evidence="1 2">
    <name type="scientific">Protopolystoma xenopodis</name>
    <dbReference type="NCBI Taxonomy" id="117903"/>
    <lineage>
        <taxon>Eukaryota</taxon>
        <taxon>Metazoa</taxon>
        <taxon>Spiralia</taxon>
        <taxon>Lophotrochozoa</taxon>
        <taxon>Platyhelminthes</taxon>
        <taxon>Monogenea</taxon>
        <taxon>Polyopisthocotylea</taxon>
        <taxon>Polystomatidea</taxon>
        <taxon>Polystomatidae</taxon>
        <taxon>Protopolystoma</taxon>
    </lineage>
</organism>
<evidence type="ECO:0000313" key="2">
    <source>
        <dbReference type="Proteomes" id="UP000784294"/>
    </source>
</evidence>
<accession>A0A3S5CV76</accession>
<comment type="caution">
    <text evidence="1">The sequence shown here is derived from an EMBL/GenBank/DDBJ whole genome shotgun (WGS) entry which is preliminary data.</text>
</comment>
<dbReference type="AlphaFoldDB" id="A0A3S5CV76"/>
<reference evidence="1" key="1">
    <citation type="submission" date="2018-11" db="EMBL/GenBank/DDBJ databases">
        <authorList>
            <consortium name="Pathogen Informatics"/>
        </authorList>
    </citation>
    <scope>NUCLEOTIDE SEQUENCE</scope>
</reference>
<protein>
    <submittedName>
        <fullName evidence="1">Uncharacterized protein</fullName>
    </submittedName>
</protein>
<evidence type="ECO:0000313" key="1">
    <source>
        <dbReference type="EMBL" id="VEL41346.1"/>
    </source>
</evidence>